<dbReference type="EMBL" id="GAKP01007373">
    <property type="protein sequence ID" value="JAC51579.1"/>
    <property type="molecule type" value="Transcribed_RNA"/>
</dbReference>
<dbReference type="RefSeq" id="XP_011212212.2">
    <property type="nucleotide sequence ID" value="XM_011213910.4"/>
</dbReference>
<evidence type="ECO:0000256" key="1">
    <source>
        <dbReference type="SAM" id="SignalP"/>
    </source>
</evidence>
<dbReference type="OrthoDB" id="7979796at2759"/>
<dbReference type="KEGG" id="bdr:105232269"/>
<name>A0A034WA53_BACDO</name>
<protein>
    <recommendedName>
        <fullName evidence="3">DUF4142 domain-containing protein</fullName>
    </recommendedName>
</protein>
<organism evidence="2">
    <name type="scientific">Bactrocera dorsalis</name>
    <name type="common">Oriental fruit fly</name>
    <name type="synonym">Dacus dorsalis</name>
    <dbReference type="NCBI Taxonomy" id="27457"/>
    <lineage>
        <taxon>Eukaryota</taxon>
        <taxon>Metazoa</taxon>
        <taxon>Ecdysozoa</taxon>
        <taxon>Arthropoda</taxon>
        <taxon>Hexapoda</taxon>
        <taxon>Insecta</taxon>
        <taxon>Pterygota</taxon>
        <taxon>Neoptera</taxon>
        <taxon>Endopterygota</taxon>
        <taxon>Diptera</taxon>
        <taxon>Brachycera</taxon>
        <taxon>Muscomorpha</taxon>
        <taxon>Tephritoidea</taxon>
        <taxon>Tephritidae</taxon>
        <taxon>Bactrocera</taxon>
        <taxon>Bactrocera</taxon>
    </lineage>
</organism>
<reference evidence="2" key="1">
    <citation type="journal article" date="2014" name="BMC Genomics">
        <title>Characterizing the developmental transcriptome of the oriental fruit fly, Bactrocera dorsalis (Diptera: Tephritidae) through comparative genomic analysis with Drosophila melanogaster utilizing modENCODE datasets.</title>
        <authorList>
            <person name="Geib S.M."/>
            <person name="Calla B."/>
            <person name="Hall B."/>
            <person name="Hou S."/>
            <person name="Manoukis N.C."/>
        </authorList>
    </citation>
    <scope>NUCLEOTIDE SEQUENCE</scope>
    <source>
        <strain evidence="2">Punador</strain>
    </source>
</reference>
<feature type="chain" id="PRO_5044538204" description="DUF4142 domain-containing protein" evidence="1">
    <location>
        <begin position="17"/>
        <end position="199"/>
    </location>
</feature>
<dbReference type="GeneID" id="105232269"/>
<sequence length="199" mass="22968">MTQKLIVITFICLLSAELYICAHIARVPRSAESEETVVTESPVENAVEHSFLSSATRAQFEREALNETKIFLNTLFRSQIDYFSKVRAFLPATVKRVTDINKYIERLEKAILADSVQEKDKMWRDTFVEFSESAFLLNIEKDTGVSNMRYLEILNDAGLEETTKKFLTDVTIYFWKMAKASGKVVESTIEEQIEKWTKE</sequence>
<proteinExistence type="predicted"/>
<evidence type="ECO:0000313" key="2">
    <source>
        <dbReference type="EMBL" id="JAC51579.1"/>
    </source>
</evidence>
<dbReference type="AlphaFoldDB" id="A0A034WA53"/>
<feature type="signal peptide" evidence="1">
    <location>
        <begin position="1"/>
        <end position="16"/>
    </location>
</feature>
<evidence type="ECO:0008006" key="3">
    <source>
        <dbReference type="Google" id="ProtNLM"/>
    </source>
</evidence>
<keyword evidence="1" id="KW-0732">Signal</keyword>
<accession>A0A034WA53</accession>